<dbReference type="Gene3D" id="3.20.20.80">
    <property type="entry name" value="Glycosidases"/>
    <property type="match status" value="1"/>
</dbReference>
<dbReference type="RefSeq" id="WP_138075160.1">
    <property type="nucleotide sequence ID" value="NZ_VAJM01000001.1"/>
</dbReference>
<dbReference type="Gene3D" id="2.60.40.10">
    <property type="entry name" value="Immunoglobulins"/>
    <property type="match status" value="1"/>
</dbReference>
<proteinExistence type="inferred from homology"/>
<reference evidence="4 5" key="1">
    <citation type="submission" date="2019-05" db="EMBL/GenBank/DDBJ databases">
        <title>Hymenobacter edaphi sp. nov., isolated from abandoned arsenic-contaminated farmland soil.</title>
        <authorList>
            <person name="Nie L."/>
        </authorList>
    </citation>
    <scope>NUCLEOTIDE SEQUENCE [LARGE SCALE GENOMIC DNA]</scope>
    <source>
        <strain evidence="4 5">1-3-3-8</strain>
    </source>
</reference>
<dbReference type="AlphaFoldDB" id="A0A5R8WXJ2"/>
<accession>A0A5R8WXJ2</accession>
<evidence type="ECO:0000256" key="2">
    <source>
        <dbReference type="SAM" id="SignalP"/>
    </source>
</evidence>
<dbReference type="EMBL" id="VAJM01000001">
    <property type="protein sequence ID" value="TLM96914.1"/>
    <property type="molecule type" value="Genomic_DNA"/>
</dbReference>
<protein>
    <submittedName>
        <fullName evidence="4">T9SS type A sorting domain-containing protein</fullName>
    </submittedName>
</protein>
<dbReference type="InterPro" id="IPR017853">
    <property type="entry name" value="GH"/>
</dbReference>
<feature type="chain" id="PRO_5024281282" evidence="2">
    <location>
        <begin position="21"/>
        <end position="946"/>
    </location>
</feature>
<keyword evidence="5" id="KW-1185">Reference proteome</keyword>
<gene>
    <name evidence="4" type="ORF">FDY95_02660</name>
</gene>
<dbReference type="InterPro" id="IPR013783">
    <property type="entry name" value="Ig-like_fold"/>
</dbReference>
<dbReference type="CDD" id="cd11350">
    <property type="entry name" value="AmyAc_4"/>
    <property type="match status" value="1"/>
</dbReference>
<sequence>MKALRLLTVLLLALTGVARAQVVTTNPAFFTAADAVTLTFNAAQGNQGLNNFTGDVYAHIGVITNLSTSPSDWKYVKFTNFNAADPSVLLTRTGTNTYTLSITPNVRAWFNVPAAEQILKLAMVFRNANGSIVGRATGGGDIYVDVAQTSALAVRLTAPTTGQNPTFISSGATVNVTGTASQAATLTLRLNGTQISQQTNATSFSGSVAPTQAGRNVIRLTATVGSTSVSDSAIVFVRPAVTTAALPTGMRDGINYLAGGTSAVLVLTAPGKQFVYAIGEFNGWQPGTAAYMNKTPDGNQWWVQLNGLTAGQEYAFQYLVDGDLRVADPYAEKVLDPNNDRFIPAATYPNLKAYPTGQTTGIVSVLQTNAPGYTWQVTNFQKPAKSKMVVYELLLRDFIARHDYQTLIDTLGYLQRLGVNAIELMPVGEFEGNESWGYNPSFHMAPDKYYGPKNELKRFVDAAHARGMAVVLDMVLNHAFGQNPMVQLYFANGNVTAASPWFNVTPTHPYNVGYDFNHESTFTKNYCKRVMQYWLQEYHMDGYRFDLSKGFTQTNSGTSDTGVGPWGRYDQSRINIWTDYNTYIKSVDPNAYVILEHFAENSEETVLANAGMMLWGNLNYNYAEATMGWLPNSNFSWGYYGSGNGGRGWSQPGLVTYMESHDEERQMFKNITYGNQANLAHDTRTLPVALARSEAAAAFFFTVPGAKMLWQFGELGYDVSIDFNGRVGNKPIRWNYYQEPARRKLYDVYSSLIALKKSQAVFDNPSSYSQQLAGAAKSIHLSDAAQKVTVIGNFDVTSTTIDPAFQQTGKWYNYLSGDSISVTNVNAQLTLQPGEYRVYTTARVRRPATVLASKAAQQVAALGLTVAPNPAAARATVRLTLPSAAPVTVSVRNVIGREVRRVQLPARPAGATVEVPLTLDGLAAGLYIVNVQAGAASAATRLVVQP</sequence>
<dbReference type="SUPFAM" id="SSF81296">
    <property type="entry name" value="E set domains"/>
    <property type="match status" value="1"/>
</dbReference>
<dbReference type="SUPFAM" id="SSF51445">
    <property type="entry name" value="(Trans)glycosidases"/>
    <property type="match status" value="1"/>
</dbReference>
<feature type="signal peptide" evidence="2">
    <location>
        <begin position="1"/>
        <end position="20"/>
    </location>
</feature>
<dbReference type="OrthoDB" id="9761875at2"/>
<keyword evidence="2" id="KW-0732">Signal</keyword>
<evidence type="ECO:0000313" key="5">
    <source>
        <dbReference type="Proteomes" id="UP000305517"/>
    </source>
</evidence>
<name>A0A5R8WXJ2_9BACT</name>
<organism evidence="4 5">
    <name type="scientific">Hymenobacter jeollabukensis</name>
    <dbReference type="NCBI Taxonomy" id="2025313"/>
    <lineage>
        <taxon>Bacteria</taxon>
        <taxon>Pseudomonadati</taxon>
        <taxon>Bacteroidota</taxon>
        <taxon>Cytophagia</taxon>
        <taxon>Cytophagales</taxon>
        <taxon>Hymenobacteraceae</taxon>
        <taxon>Hymenobacter</taxon>
    </lineage>
</organism>
<evidence type="ECO:0000313" key="4">
    <source>
        <dbReference type="EMBL" id="TLM96914.1"/>
    </source>
</evidence>
<dbReference type="NCBIfam" id="TIGR04183">
    <property type="entry name" value="Por_Secre_tail"/>
    <property type="match status" value="1"/>
</dbReference>
<dbReference type="InterPro" id="IPR006047">
    <property type="entry name" value="GH13_cat_dom"/>
</dbReference>
<dbReference type="InterPro" id="IPR026444">
    <property type="entry name" value="Secre_tail"/>
</dbReference>
<comment type="similarity">
    <text evidence="1">Belongs to the glycosyl hydrolase 13 family.</text>
</comment>
<evidence type="ECO:0000256" key="1">
    <source>
        <dbReference type="ARBA" id="ARBA00008061"/>
    </source>
</evidence>
<dbReference type="Proteomes" id="UP000305517">
    <property type="component" value="Unassembled WGS sequence"/>
</dbReference>
<dbReference type="Pfam" id="PF00128">
    <property type="entry name" value="Alpha-amylase"/>
    <property type="match status" value="2"/>
</dbReference>
<dbReference type="PANTHER" id="PTHR43002">
    <property type="entry name" value="GLYCOGEN DEBRANCHING ENZYME"/>
    <property type="match status" value="1"/>
</dbReference>
<dbReference type="InterPro" id="IPR014756">
    <property type="entry name" value="Ig_E-set"/>
</dbReference>
<comment type="caution">
    <text evidence="4">The sequence shown here is derived from an EMBL/GenBank/DDBJ whole genome shotgun (WGS) entry which is preliminary data.</text>
</comment>
<dbReference type="SMART" id="SM00642">
    <property type="entry name" value="Aamy"/>
    <property type="match status" value="1"/>
</dbReference>
<evidence type="ECO:0000259" key="3">
    <source>
        <dbReference type="SMART" id="SM00642"/>
    </source>
</evidence>
<feature type="domain" description="Glycosyl hydrolase family 13 catalytic" evidence="3">
    <location>
        <begin position="392"/>
        <end position="756"/>
    </location>
</feature>
<dbReference type="GO" id="GO:0005975">
    <property type="term" value="P:carbohydrate metabolic process"/>
    <property type="evidence" value="ECO:0007669"/>
    <property type="project" value="InterPro"/>
</dbReference>